<evidence type="ECO:0000313" key="2">
    <source>
        <dbReference type="Proteomes" id="UP000299102"/>
    </source>
</evidence>
<dbReference type="Proteomes" id="UP000299102">
    <property type="component" value="Unassembled WGS sequence"/>
</dbReference>
<comment type="caution">
    <text evidence="1">The sequence shown here is derived from an EMBL/GenBank/DDBJ whole genome shotgun (WGS) entry which is preliminary data.</text>
</comment>
<accession>A0A4C1TS23</accession>
<protein>
    <submittedName>
        <fullName evidence="1">Uncharacterized protein</fullName>
    </submittedName>
</protein>
<gene>
    <name evidence="1" type="ORF">EVAR_13182_1</name>
</gene>
<dbReference type="AlphaFoldDB" id="A0A4C1TS23"/>
<sequence length="111" mass="12343">MRLGAGGGSVFWNPLNPGSWVWSEALEDTWVGVKHARSMAVMASTIRIVCSVSKTRKCVELARITRRKSDPQLFVSDWSMVSVNQAVNVQNNSVFLLRKPFASCRISTLCL</sequence>
<dbReference type="EMBL" id="BGZK01000082">
    <property type="protein sequence ID" value="GBP16795.1"/>
    <property type="molecule type" value="Genomic_DNA"/>
</dbReference>
<evidence type="ECO:0000313" key="1">
    <source>
        <dbReference type="EMBL" id="GBP16795.1"/>
    </source>
</evidence>
<keyword evidence="2" id="KW-1185">Reference proteome</keyword>
<proteinExistence type="predicted"/>
<name>A0A4C1TS23_EUMVA</name>
<organism evidence="1 2">
    <name type="scientific">Eumeta variegata</name>
    <name type="common">Bagworm moth</name>
    <name type="synonym">Eumeta japonica</name>
    <dbReference type="NCBI Taxonomy" id="151549"/>
    <lineage>
        <taxon>Eukaryota</taxon>
        <taxon>Metazoa</taxon>
        <taxon>Ecdysozoa</taxon>
        <taxon>Arthropoda</taxon>
        <taxon>Hexapoda</taxon>
        <taxon>Insecta</taxon>
        <taxon>Pterygota</taxon>
        <taxon>Neoptera</taxon>
        <taxon>Endopterygota</taxon>
        <taxon>Lepidoptera</taxon>
        <taxon>Glossata</taxon>
        <taxon>Ditrysia</taxon>
        <taxon>Tineoidea</taxon>
        <taxon>Psychidae</taxon>
        <taxon>Oiketicinae</taxon>
        <taxon>Eumeta</taxon>
    </lineage>
</organism>
<reference evidence="1 2" key="1">
    <citation type="journal article" date="2019" name="Commun. Biol.">
        <title>The bagworm genome reveals a unique fibroin gene that provides high tensile strength.</title>
        <authorList>
            <person name="Kono N."/>
            <person name="Nakamura H."/>
            <person name="Ohtoshi R."/>
            <person name="Tomita M."/>
            <person name="Numata K."/>
            <person name="Arakawa K."/>
        </authorList>
    </citation>
    <scope>NUCLEOTIDE SEQUENCE [LARGE SCALE GENOMIC DNA]</scope>
</reference>